<dbReference type="InParanoid" id="A0A6P8Z322"/>
<feature type="signal peptide" evidence="2">
    <location>
        <begin position="1"/>
        <end position="17"/>
    </location>
</feature>
<gene>
    <name evidence="4" type="primary">LOC117648481</name>
</gene>
<feature type="chain" id="PRO_5028055558" evidence="2">
    <location>
        <begin position="18"/>
        <end position="360"/>
    </location>
</feature>
<feature type="region of interest" description="Disordered" evidence="1">
    <location>
        <begin position="144"/>
        <end position="163"/>
    </location>
</feature>
<accession>A0A6P8Z322</accession>
<sequence length="360" mass="36616">MVCLLVLLVALAASASGFDPVALPPADDYVPEACVHPIQDFDNHDNWGASASIGFDLWKKIVGQASAYVNMSTEHVTSSAVSYTCTAKGKAPHAMDAAQEAAGPEEKFMWVCQEGCTKLFKEERRTTRGTHAIKWRGSRSRRGFTSSICRGTAGGGGPRTGNRWLTFTAAPAAGRSGPAAGRGPQPAGKGERAGGAASGAPAAATAAPGAPAAATAAPGAPAAATAAPGAPAAAPGGPEARGAPPSQEGGAPRGSVAAGAAESENQTVYLAARVQYYEVFGYAAEMVRGEVESVVHGNVTVPTAVWGWKVPCRLMLRSPKVSADGSIAGARRCVVTNGTAPVLQEEQDQDSNDVPLVQLA</sequence>
<keyword evidence="3" id="KW-1185">Reference proteome</keyword>
<feature type="region of interest" description="Disordered" evidence="1">
    <location>
        <begin position="222"/>
        <end position="259"/>
    </location>
</feature>
<feature type="compositionally biased region" description="Low complexity" evidence="1">
    <location>
        <begin position="222"/>
        <end position="245"/>
    </location>
</feature>
<evidence type="ECO:0000256" key="1">
    <source>
        <dbReference type="SAM" id="MobiDB-lite"/>
    </source>
</evidence>
<keyword evidence="2" id="KW-0732">Signal</keyword>
<dbReference type="Proteomes" id="UP000515158">
    <property type="component" value="Unplaced"/>
</dbReference>
<protein>
    <submittedName>
        <fullName evidence="4">Cuticle collagen 40-like</fullName>
    </submittedName>
</protein>
<name>A0A6P8Z322_THRPL</name>
<reference evidence="4" key="1">
    <citation type="submission" date="2025-08" db="UniProtKB">
        <authorList>
            <consortium name="RefSeq"/>
        </authorList>
    </citation>
    <scope>IDENTIFICATION</scope>
    <source>
        <tissue evidence="4">Total insect</tissue>
    </source>
</reference>
<dbReference type="GeneID" id="117648481"/>
<evidence type="ECO:0000313" key="3">
    <source>
        <dbReference type="Proteomes" id="UP000515158"/>
    </source>
</evidence>
<dbReference type="RefSeq" id="XP_034246878.1">
    <property type="nucleotide sequence ID" value="XM_034390987.1"/>
</dbReference>
<dbReference type="AlphaFoldDB" id="A0A6P8Z322"/>
<evidence type="ECO:0000256" key="2">
    <source>
        <dbReference type="SAM" id="SignalP"/>
    </source>
</evidence>
<proteinExistence type="predicted"/>
<organism evidence="4">
    <name type="scientific">Thrips palmi</name>
    <name type="common">Melon thrips</name>
    <dbReference type="NCBI Taxonomy" id="161013"/>
    <lineage>
        <taxon>Eukaryota</taxon>
        <taxon>Metazoa</taxon>
        <taxon>Ecdysozoa</taxon>
        <taxon>Arthropoda</taxon>
        <taxon>Hexapoda</taxon>
        <taxon>Insecta</taxon>
        <taxon>Pterygota</taxon>
        <taxon>Neoptera</taxon>
        <taxon>Paraneoptera</taxon>
        <taxon>Thysanoptera</taxon>
        <taxon>Terebrantia</taxon>
        <taxon>Thripoidea</taxon>
        <taxon>Thripidae</taxon>
        <taxon>Thrips</taxon>
    </lineage>
</organism>
<dbReference type="KEGG" id="tpal:117648481"/>
<evidence type="ECO:0000313" key="4">
    <source>
        <dbReference type="RefSeq" id="XP_034246878.1"/>
    </source>
</evidence>
<feature type="region of interest" description="Disordered" evidence="1">
    <location>
        <begin position="172"/>
        <end position="204"/>
    </location>
</feature>